<sequence>MNGADGQVPGGETAPDEERTAAVDGATTRTPGRNVLAIGAHPDDVELGCGAALIAHVAAGDTVTVLVVTGGENGPGDDRQVAGRRAEQQRAAELIGARLVWGGLRDCEVVADSATVRRIEAVLQDTAADLVYVHAPDDSHQDHRAIAAATLGAARRLPRVLHYQSPSTLTFTPSVFVDVTAFLAGKLDALAAHASQVERSAMVEPDAVVASARHWGAQARIGYAEAFQPTRMVLDLAPAARPVPASVPAAWSLVPAHTASMPARGR</sequence>
<evidence type="ECO:0000256" key="1">
    <source>
        <dbReference type="ARBA" id="ARBA00022833"/>
    </source>
</evidence>
<dbReference type="InterPro" id="IPR003737">
    <property type="entry name" value="GlcNAc_PI_deacetylase-related"/>
</dbReference>
<dbReference type="Pfam" id="PF02585">
    <property type="entry name" value="PIG-L"/>
    <property type="match status" value="1"/>
</dbReference>
<gene>
    <name evidence="3" type="ORF">JD79_00746</name>
</gene>
<keyword evidence="1" id="KW-0862">Zinc</keyword>
<dbReference type="Gene3D" id="3.40.50.10320">
    <property type="entry name" value="LmbE-like"/>
    <property type="match status" value="1"/>
</dbReference>
<dbReference type="PANTHER" id="PTHR12993:SF30">
    <property type="entry name" value="N-ACETYL-ALPHA-D-GLUCOSAMINYL L-MALATE DEACETYLASE 1"/>
    <property type="match status" value="1"/>
</dbReference>
<dbReference type="RefSeq" id="WP_245899636.1">
    <property type="nucleotide sequence ID" value="NZ_QGTX01000001.1"/>
</dbReference>
<comment type="caution">
    <text evidence="3">The sequence shown here is derived from an EMBL/GenBank/DDBJ whole genome shotgun (WGS) entry which is preliminary data.</text>
</comment>
<evidence type="ECO:0000256" key="2">
    <source>
        <dbReference type="SAM" id="MobiDB-lite"/>
    </source>
</evidence>
<keyword evidence="4" id="KW-1185">Reference proteome</keyword>
<evidence type="ECO:0000313" key="4">
    <source>
        <dbReference type="Proteomes" id="UP000246661"/>
    </source>
</evidence>
<dbReference type="AlphaFoldDB" id="A0A317QF98"/>
<dbReference type="InterPro" id="IPR024078">
    <property type="entry name" value="LmbE-like_dom_sf"/>
</dbReference>
<organism evidence="3 4">
    <name type="scientific">Geodermatophilus normandii</name>
    <dbReference type="NCBI Taxonomy" id="1137989"/>
    <lineage>
        <taxon>Bacteria</taxon>
        <taxon>Bacillati</taxon>
        <taxon>Actinomycetota</taxon>
        <taxon>Actinomycetes</taxon>
        <taxon>Geodermatophilales</taxon>
        <taxon>Geodermatophilaceae</taxon>
        <taxon>Geodermatophilus</taxon>
    </lineage>
</organism>
<dbReference type="SUPFAM" id="SSF102588">
    <property type="entry name" value="LmbE-like"/>
    <property type="match status" value="1"/>
</dbReference>
<feature type="region of interest" description="Disordered" evidence="2">
    <location>
        <begin position="1"/>
        <end position="28"/>
    </location>
</feature>
<dbReference type="Proteomes" id="UP000246661">
    <property type="component" value="Unassembled WGS sequence"/>
</dbReference>
<proteinExistence type="predicted"/>
<dbReference type="GO" id="GO:0016811">
    <property type="term" value="F:hydrolase activity, acting on carbon-nitrogen (but not peptide) bonds, in linear amides"/>
    <property type="evidence" value="ECO:0007669"/>
    <property type="project" value="TreeGrafter"/>
</dbReference>
<accession>A0A317QF98</accession>
<protein>
    <submittedName>
        <fullName evidence="3">LmbE family N-acetylglucosaminyl deacetylase</fullName>
    </submittedName>
</protein>
<evidence type="ECO:0000313" key="3">
    <source>
        <dbReference type="EMBL" id="PWW21611.1"/>
    </source>
</evidence>
<reference evidence="4" key="1">
    <citation type="submission" date="2018-05" db="EMBL/GenBank/DDBJ databases">
        <authorList>
            <person name="Klenk H.-P."/>
            <person name="Huntemann M."/>
            <person name="Clum A."/>
            <person name="Pillay M."/>
            <person name="Palaniappan K."/>
            <person name="Varghese N."/>
            <person name="Mikhailova N."/>
            <person name="Stamatis D."/>
            <person name="Reddy T."/>
            <person name="Daum C."/>
            <person name="Shapiro N."/>
            <person name="Ivanova N."/>
            <person name="Kyrpides N."/>
            <person name="Woyke T."/>
        </authorList>
    </citation>
    <scope>NUCLEOTIDE SEQUENCE [LARGE SCALE GENOMIC DNA]</scope>
    <source>
        <strain evidence="4">DSM 45417</strain>
    </source>
</reference>
<dbReference type="PANTHER" id="PTHR12993">
    <property type="entry name" value="N-ACETYLGLUCOSAMINYL-PHOSPHATIDYLINOSITOL DE-N-ACETYLASE-RELATED"/>
    <property type="match status" value="1"/>
</dbReference>
<dbReference type="GO" id="GO:0016137">
    <property type="term" value="P:glycoside metabolic process"/>
    <property type="evidence" value="ECO:0007669"/>
    <property type="project" value="UniProtKB-ARBA"/>
</dbReference>
<dbReference type="EMBL" id="QGTX01000001">
    <property type="protein sequence ID" value="PWW21611.1"/>
    <property type="molecule type" value="Genomic_DNA"/>
</dbReference>
<name>A0A317QF98_9ACTN</name>